<reference evidence="1" key="1">
    <citation type="submission" date="2020-03" db="EMBL/GenBank/DDBJ databases">
        <title>Draft sequencing of Paenibacilllus sp. S3N08.</title>
        <authorList>
            <person name="Kim D.-U."/>
        </authorList>
    </citation>
    <scope>NUCLEOTIDE SEQUENCE</scope>
    <source>
        <strain evidence="1">S3N08</strain>
    </source>
</reference>
<dbReference type="Proteomes" id="UP001165962">
    <property type="component" value="Unassembled WGS sequence"/>
</dbReference>
<accession>A0ABX0J480</accession>
<gene>
    <name evidence="1" type="ORF">G9U52_11475</name>
</gene>
<dbReference type="EMBL" id="JAAOIW010000004">
    <property type="protein sequence ID" value="NHN30453.1"/>
    <property type="molecule type" value="Genomic_DNA"/>
</dbReference>
<evidence type="ECO:0000313" key="2">
    <source>
        <dbReference type="Proteomes" id="UP001165962"/>
    </source>
</evidence>
<proteinExistence type="predicted"/>
<dbReference type="InterPro" id="IPR036390">
    <property type="entry name" value="WH_DNA-bd_sf"/>
</dbReference>
<organism evidence="1 2">
    <name type="scientific">Paenibacillus agricola</name>
    <dbReference type="NCBI Taxonomy" id="2716264"/>
    <lineage>
        <taxon>Bacteria</taxon>
        <taxon>Bacillati</taxon>
        <taxon>Bacillota</taxon>
        <taxon>Bacilli</taxon>
        <taxon>Bacillales</taxon>
        <taxon>Paenibacillaceae</taxon>
        <taxon>Paenibacillus</taxon>
    </lineage>
</organism>
<evidence type="ECO:0000313" key="1">
    <source>
        <dbReference type="EMBL" id="NHN30453.1"/>
    </source>
</evidence>
<keyword evidence="2" id="KW-1185">Reference proteome</keyword>
<name>A0ABX0J480_9BACL</name>
<dbReference type="RefSeq" id="WP_166149589.1">
    <property type="nucleotide sequence ID" value="NZ_JAAOIW010000004.1"/>
</dbReference>
<dbReference type="Gene3D" id="1.10.10.10">
    <property type="entry name" value="Winged helix-like DNA-binding domain superfamily/Winged helix DNA-binding domain"/>
    <property type="match status" value="1"/>
</dbReference>
<sequence>MRNEVVGKDETLGNVVKVQQVIDFMVLGVIQQKGEQYNNQLEQFVVSKLGGIGVNKAYLTTRLAKMYELGYVNRRWEGDNRFNRFYTITEDGIAYFVRLRRELPERVEMAQKVYGLFGSYIEEFDGKR</sequence>
<dbReference type="SUPFAM" id="SSF46785">
    <property type="entry name" value="Winged helix' DNA-binding domain"/>
    <property type="match status" value="1"/>
</dbReference>
<protein>
    <submittedName>
        <fullName evidence="1">Winged helix-turn-helix transcriptional regulator</fullName>
    </submittedName>
</protein>
<dbReference type="InterPro" id="IPR036388">
    <property type="entry name" value="WH-like_DNA-bd_sf"/>
</dbReference>
<comment type="caution">
    <text evidence="1">The sequence shown here is derived from an EMBL/GenBank/DDBJ whole genome shotgun (WGS) entry which is preliminary data.</text>
</comment>